<keyword evidence="6 10" id="KW-1133">Transmembrane helix</keyword>
<comment type="subcellular location">
    <subcellularLocation>
        <location evidence="1">Cell membrane</location>
        <topology evidence="1">Multi-pass membrane protein</topology>
    </subcellularLocation>
</comment>
<dbReference type="InterPro" id="IPR032694">
    <property type="entry name" value="CopC/D"/>
</dbReference>
<dbReference type="Gene3D" id="2.60.40.1220">
    <property type="match status" value="1"/>
</dbReference>
<organism evidence="13 14">
    <name type="scientific">Myceligenerans indicum</name>
    <dbReference type="NCBI Taxonomy" id="2593663"/>
    <lineage>
        <taxon>Bacteria</taxon>
        <taxon>Bacillati</taxon>
        <taxon>Actinomycetota</taxon>
        <taxon>Actinomycetes</taxon>
        <taxon>Micrococcales</taxon>
        <taxon>Promicromonosporaceae</taxon>
        <taxon>Myceligenerans</taxon>
    </lineage>
</organism>
<dbReference type="EMBL" id="JABBYC010000016">
    <property type="protein sequence ID" value="MBL0886818.1"/>
    <property type="molecule type" value="Genomic_DNA"/>
</dbReference>
<reference evidence="13 14" key="1">
    <citation type="journal article" date="2021" name="Arch. Microbiol.">
        <title>Myceligenerans indicum sp. nov., an actinobacterium isolated from mangrove sediment of Sundarbans, India.</title>
        <authorList>
            <person name="Asha K."/>
            <person name="Bhadury P."/>
        </authorList>
    </citation>
    <scope>NUCLEOTIDE SEQUENCE [LARGE SCALE GENOMIC DNA]</scope>
    <source>
        <strain evidence="13 14">I2</strain>
    </source>
</reference>
<keyword evidence="14" id="KW-1185">Reference proteome</keyword>
<dbReference type="PANTHER" id="PTHR34820:SF4">
    <property type="entry name" value="INNER MEMBRANE PROTEIN YEBZ"/>
    <property type="match status" value="1"/>
</dbReference>
<evidence type="ECO:0000256" key="3">
    <source>
        <dbReference type="ARBA" id="ARBA00022692"/>
    </source>
</evidence>
<name>A0ABS1LM09_9MICO</name>
<keyword evidence="3 10" id="KW-0812">Transmembrane</keyword>
<dbReference type="Pfam" id="PF05425">
    <property type="entry name" value="CopD"/>
    <property type="match status" value="1"/>
</dbReference>
<feature type="transmembrane region" description="Helical" evidence="10">
    <location>
        <begin position="316"/>
        <end position="334"/>
    </location>
</feature>
<feature type="region of interest" description="Disordered" evidence="9">
    <location>
        <begin position="134"/>
        <end position="199"/>
    </location>
</feature>
<evidence type="ECO:0000259" key="11">
    <source>
        <dbReference type="Pfam" id="PF04234"/>
    </source>
</evidence>
<evidence type="ECO:0000256" key="7">
    <source>
        <dbReference type="ARBA" id="ARBA00023008"/>
    </source>
</evidence>
<feature type="compositionally biased region" description="Low complexity" evidence="9">
    <location>
        <begin position="155"/>
        <end position="166"/>
    </location>
</feature>
<evidence type="ECO:0000256" key="2">
    <source>
        <dbReference type="ARBA" id="ARBA00022475"/>
    </source>
</evidence>
<keyword evidence="4" id="KW-0479">Metal-binding</keyword>
<evidence type="ECO:0000256" key="4">
    <source>
        <dbReference type="ARBA" id="ARBA00022723"/>
    </source>
</evidence>
<accession>A0ABS1LM09</accession>
<dbReference type="InterPro" id="IPR007348">
    <property type="entry name" value="CopC_dom"/>
</dbReference>
<comment type="caution">
    <text evidence="13">The sequence shown here is derived from an EMBL/GenBank/DDBJ whole genome shotgun (WGS) entry which is preliminary data.</text>
</comment>
<dbReference type="RefSeq" id="WP_201847150.1">
    <property type="nucleotide sequence ID" value="NZ_JABBYC010000016.1"/>
</dbReference>
<feature type="transmembrane region" description="Helical" evidence="10">
    <location>
        <begin position="476"/>
        <end position="494"/>
    </location>
</feature>
<evidence type="ECO:0000256" key="9">
    <source>
        <dbReference type="SAM" id="MobiDB-lite"/>
    </source>
</evidence>
<feature type="domain" description="Copper resistance protein D" evidence="12">
    <location>
        <begin position="390"/>
        <end position="493"/>
    </location>
</feature>
<evidence type="ECO:0000256" key="1">
    <source>
        <dbReference type="ARBA" id="ARBA00004651"/>
    </source>
</evidence>
<proteinExistence type="predicted"/>
<feature type="transmembrane region" description="Helical" evidence="10">
    <location>
        <begin position="216"/>
        <end position="235"/>
    </location>
</feature>
<dbReference type="InterPro" id="IPR014755">
    <property type="entry name" value="Cu-Rt/internalin_Ig-like"/>
</dbReference>
<dbReference type="Pfam" id="PF04234">
    <property type="entry name" value="CopC"/>
    <property type="match status" value="1"/>
</dbReference>
<dbReference type="InterPro" id="IPR014756">
    <property type="entry name" value="Ig_E-set"/>
</dbReference>
<feature type="transmembrane region" description="Helical" evidence="10">
    <location>
        <begin position="354"/>
        <end position="373"/>
    </location>
</feature>
<feature type="transmembrane region" description="Helical" evidence="10">
    <location>
        <begin position="247"/>
        <end position="267"/>
    </location>
</feature>
<evidence type="ECO:0000256" key="5">
    <source>
        <dbReference type="ARBA" id="ARBA00022729"/>
    </source>
</evidence>
<evidence type="ECO:0000256" key="8">
    <source>
        <dbReference type="ARBA" id="ARBA00023136"/>
    </source>
</evidence>
<feature type="domain" description="CopC" evidence="11">
    <location>
        <begin position="47"/>
        <end position="140"/>
    </location>
</feature>
<evidence type="ECO:0000256" key="10">
    <source>
        <dbReference type="SAM" id="Phobius"/>
    </source>
</evidence>
<feature type="transmembrane region" description="Helical" evidence="10">
    <location>
        <begin position="426"/>
        <end position="447"/>
    </location>
</feature>
<evidence type="ECO:0000256" key="6">
    <source>
        <dbReference type="ARBA" id="ARBA00022989"/>
    </source>
</evidence>
<feature type="transmembrane region" description="Helical" evidence="10">
    <location>
        <begin position="287"/>
        <end position="309"/>
    </location>
</feature>
<evidence type="ECO:0000313" key="13">
    <source>
        <dbReference type="EMBL" id="MBL0886818.1"/>
    </source>
</evidence>
<evidence type="ECO:0000259" key="12">
    <source>
        <dbReference type="Pfam" id="PF05425"/>
    </source>
</evidence>
<gene>
    <name evidence="13" type="ORF">HGK34_11110</name>
</gene>
<keyword evidence="5" id="KW-0732">Signal</keyword>
<dbReference type="InterPro" id="IPR008457">
    <property type="entry name" value="Cu-R_CopD_dom"/>
</dbReference>
<protein>
    <recommendedName>
        <fullName evidence="15">Copper resistance protein CopC</fullName>
    </recommendedName>
</protein>
<dbReference type="Proteomes" id="UP000675409">
    <property type="component" value="Unassembled WGS sequence"/>
</dbReference>
<sequence length="500" mass="50309">MTRATPAVRPAHLPAARDGAAGAPRWLAAVAVALIALLLGAPPAAAHTELVSTDPADGATHDGPLAALTLTYTLPVTPLGDAVVLTGPDGDVPAEVTQQQDGAVVVATPEEPLTDGEYSAAWSVAAQDGHPLQGTLTFTVTGAPPAAEPEEDASAEPQDPEPTGAAGDEDAGADADAGTAHEDATEPSGPDDGSAHQAGSATSTIAGLLARLGNAAALWGLLVAAGGLIFAPTVLRGSDRVDVPAALTVVRWTGILILAGLAVRLVARTVVIAQGDLSAVVSPDAYGYALAGPTRWVFVLQAAGAVAVLAGVGRTLAGSWLAITGTALAGTGHVMDGHSFTGAVPWLVITTDVAHLAAASAWVGGLVMTAVVLRRRRKDGRMLDAGLLGARFSVVAGVSVVVLGFAGIVLAVAVLDHPAQLWQTTWGLLLLAKVGLVAVVGLVGAYSHFRLVPHLERPGRTARSAHRAASRMERTAGLETGLMVAVVLVTAWLVSASVHG</sequence>
<dbReference type="SUPFAM" id="SSF81296">
    <property type="entry name" value="E set domains"/>
    <property type="match status" value="1"/>
</dbReference>
<keyword evidence="8 10" id="KW-0472">Membrane</keyword>
<evidence type="ECO:0000313" key="14">
    <source>
        <dbReference type="Proteomes" id="UP000675409"/>
    </source>
</evidence>
<keyword evidence="2" id="KW-1003">Cell membrane</keyword>
<dbReference type="PANTHER" id="PTHR34820">
    <property type="entry name" value="INNER MEMBRANE PROTEIN YEBZ"/>
    <property type="match status" value="1"/>
</dbReference>
<evidence type="ECO:0008006" key="15">
    <source>
        <dbReference type="Google" id="ProtNLM"/>
    </source>
</evidence>
<keyword evidence="7" id="KW-0186">Copper</keyword>
<feature type="transmembrane region" description="Helical" evidence="10">
    <location>
        <begin position="394"/>
        <end position="414"/>
    </location>
</feature>